<dbReference type="AlphaFoldDB" id="A0A137T0X6"/>
<dbReference type="GO" id="GO:0016746">
    <property type="term" value="F:acyltransferase activity"/>
    <property type="evidence" value="ECO:0007669"/>
    <property type="project" value="InterPro"/>
</dbReference>
<evidence type="ECO:0000313" key="1">
    <source>
        <dbReference type="EMBL" id="KXO18299.1"/>
    </source>
</evidence>
<sequence>MRPYIYYVALDELIRTKEIKQGEKILLLVPESGRFSYGTVFLSI</sequence>
<dbReference type="InterPro" id="IPR016039">
    <property type="entry name" value="Thiolase-like"/>
</dbReference>
<organism evidence="1 2">
    <name type="scientific">Prevotella bivia</name>
    <dbReference type="NCBI Taxonomy" id="28125"/>
    <lineage>
        <taxon>Bacteria</taxon>
        <taxon>Pseudomonadati</taxon>
        <taxon>Bacteroidota</taxon>
        <taxon>Bacteroidia</taxon>
        <taxon>Bacteroidales</taxon>
        <taxon>Prevotellaceae</taxon>
        <taxon>Prevotella</taxon>
    </lineage>
</organism>
<reference evidence="1 2" key="1">
    <citation type="submission" date="2016-02" db="EMBL/GenBank/DDBJ databases">
        <authorList>
            <person name="Wen L."/>
            <person name="He K."/>
            <person name="Yang H."/>
        </authorList>
    </citation>
    <scope>NUCLEOTIDE SEQUENCE [LARGE SCALE GENOMIC DNA]</scope>
    <source>
        <strain evidence="1 2">GED7880</strain>
    </source>
</reference>
<dbReference type="Proteomes" id="UP000070093">
    <property type="component" value="Unassembled WGS sequence"/>
</dbReference>
<protein>
    <submittedName>
        <fullName evidence="1">Uncharacterized protein</fullName>
    </submittedName>
</protein>
<dbReference type="EMBL" id="LTAG01000011">
    <property type="protein sequence ID" value="KXO18299.1"/>
    <property type="molecule type" value="Genomic_DNA"/>
</dbReference>
<comment type="caution">
    <text evidence="1">The sequence shown here is derived from an EMBL/GenBank/DDBJ whole genome shotgun (WGS) entry which is preliminary data.</text>
</comment>
<dbReference type="STRING" id="28125.HMPREF3202_00215"/>
<dbReference type="Gene3D" id="3.40.47.10">
    <property type="match status" value="1"/>
</dbReference>
<dbReference type="PATRIC" id="fig|28125.4.peg.210"/>
<accession>A0A137T0X6</accession>
<evidence type="ECO:0000313" key="2">
    <source>
        <dbReference type="Proteomes" id="UP000070093"/>
    </source>
</evidence>
<proteinExistence type="predicted"/>
<name>A0A137T0X6_9BACT</name>
<gene>
    <name evidence="1" type="ORF">HMPREF3202_00215</name>
</gene>